<evidence type="ECO:0000313" key="7">
    <source>
        <dbReference type="Ensembl" id="ENSATEP00000000014.3"/>
    </source>
</evidence>
<dbReference type="GO" id="GO:0004888">
    <property type="term" value="F:transmembrane signaling receptor activity"/>
    <property type="evidence" value="ECO:0007669"/>
    <property type="project" value="TreeGrafter"/>
</dbReference>
<sequence>MEVTALCFKLLMLGFLLLEKTVQAHKSGTVVLRIIPNRQQHFEYEPVSFYCESNIGSTQIKGIKNAKEFYPACHSEKPPTGSSCMFDKVYAGDSGGYWCETKQGERSNTLNISVTGGSVILESPALPVFEGENVTLRCIKKANSSKLTHFYKNDFPVQISPAEEMRIDNVSKSNEGLYSCSISDGGTSPGSWLVLRGNSFNSTPPHGAPISDDLNVLVVNLLRIAIIIFVVAVLLLILSKSEILVLKSCRA</sequence>
<dbReference type="SUPFAM" id="SSF48726">
    <property type="entry name" value="Immunoglobulin"/>
    <property type="match status" value="1"/>
</dbReference>
<reference evidence="7" key="2">
    <citation type="submission" date="2025-08" db="UniProtKB">
        <authorList>
            <consortium name="Ensembl"/>
        </authorList>
    </citation>
    <scope>IDENTIFICATION</scope>
</reference>
<accession>A0A3Q1GX53</accession>
<feature type="domain" description="Immunoglobulin subtype 2" evidence="5">
    <location>
        <begin position="129"/>
        <end position="187"/>
    </location>
</feature>
<keyword evidence="3" id="KW-0812">Transmembrane</keyword>
<dbReference type="Proteomes" id="UP000265040">
    <property type="component" value="Chromosome 18"/>
</dbReference>
<evidence type="ECO:0000256" key="3">
    <source>
        <dbReference type="SAM" id="Phobius"/>
    </source>
</evidence>
<protein>
    <recommendedName>
        <fullName evidence="9">Ig-like domain-containing protein</fullName>
    </recommendedName>
</protein>
<feature type="chain" id="PRO_5043904697" description="Ig-like domain-containing protein" evidence="4">
    <location>
        <begin position="25"/>
        <end position="251"/>
    </location>
</feature>
<dbReference type="Pfam" id="PF13895">
    <property type="entry name" value="Ig_2"/>
    <property type="match status" value="1"/>
</dbReference>
<evidence type="ECO:0000256" key="1">
    <source>
        <dbReference type="ARBA" id="ARBA00022729"/>
    </source>
</evidence>
<dbReference type="InterPro" id="IPR003598">
    <property type="entry name" value="Ig_sub2"/>
</dbReference>
<dbReference type="Gene3D" id="2.60.40.10">
    <property type="entry name" value="Immunoglobulins"/>
    <property type="match status" value="2"/>
</dbReference>
<dbReference type="GO" id="GO:0009897">
    <property type="term" value="C:external side of plasma membrane"/>
    <property type="evidence" value="ECO:0007669"/>
    <property type="project" value="TreeGrafter"/>
</dbReference>
<reference evidence="7" key="3">
    <citation type="submission" date="2025-09" db="UniProtKB">
        <authorList>
            <consortium name="Ensembl"/>
        </authorList>
    </citation>
    <scope>IDENTIFICATION</scope>
</reference>
<feature type="transmembrane region" description="Helical" evidence="3">
    <location>
        <begin position="217"/>
        <end position="238"/>
    </location>
</feature>
<feature type="domain" description="Immunoglobulin" evidence="6">
    <location>
        <begin position="19"/>
        <end position="115"/>
    </location>
</feature>
<evidence type="ECO:0008006" key="9">
    <source>
        <dbReference type="Google" id="ProtNLM"/>
    </source>
</evidence>
<evidence type="ECO:0000259" key="6">
    <source>
        <dbReference type="SMART" id="SM00409"/>
    </source>
</evidence>
<dbReference type="Ensembl" id="ENSATET00000000014.3">
    <property type="protein sequence ID" value="ENSATEP00000000014.3"/>
    <property type="gene ID" value="ENSATEG00000031376.1"/>
</dbReference>
<evidence type="ECO:0000256" key="2">
    <source>
        <dbReference type="ARBA" id="ARBA00023157"/>
    </source>
</evidence>
<dbReference type="InterPro" id="IPR003599">
    <property type="entry name" value="Ig_sub"/>
</dbReference>
<dbReference type="AlphaFoldDB" id="A0A3Q1GX53"/>
<keyword evidence="3" id="KW-0472">Membrane</keyword>
<keyword evidence="1 4" id="KW-0732">Signal</keyword>
<keyword evidence="2" id="KW-1015">Disulfide bond</keyword>
<evidence type="ECO:0000256" key="4">
    <source>
        <dbReference type="SAM" id="SignalP"/>
    </source>
</evidence>
<dbReference type="GO" id="GO:0007166">
    <property type="term" value="P:cell surface receptor signaling pathway"/>
    <property type="evidence" value="ECO:0007669"/>
    <property type="project" value="TreeGrafter"/>
</dbReference>
<name>A0A3Q1GX53_ANATE</name>
<dbReference type="GeneID" id="113168520"/>
<dbReference type="GO" id="GO:0006955">
    <property type="term" value="P:immune response"/>
    <property type="evidence" value="ECO:0007669"/>
    <property type="project" value="TreeGrafter"/>
</dbReference>
<dbReference type="PANTHER" id="PTHR11481">
    <property type="entry name" value="IMMUNOGLOBULIN FC RECEPTOR"/>
    <property type="match status" value="1"/>
</dbReference>
<proteinExistence type="predicted"/>
<evidence type="ECO:0000313" key="8">
    <source>
        <dbReference type="Proteomes" id="UP000265040"/>
    </source>
</evidence>
<organism evidence="7 8">
    <name type="scientific">Anabas testudineus</name>
    <name type="common">Climbing perch</name>
    <name type="synonym">Anthias testudineus</name>
    <dbReference type="NCBI Taxonomy" id="64144"/>
    <lineage>
        <taxon>Eukaryota</taxon>
        <taxon>Metazoa</taxon>
        <taxon>Chordata</taxon>
        <taxon>Craniata</taxon>
        <taxon>Vertebrata</taxon>
        <taxon>Euteleostomi</taxon>
        <taxon>Actinopterygii</taxon>
        <taxon>Neopterygii</taxon>
        <taxon>Teleostei</taxon>
        <taxon>Neoteleostei</taxon>
        <taxon>Acanthomorphata</taxon>
        <taxon>Anabantaria</taxon>
        <taxon>Anabantiformes</taxon>
        <taxon>Anabantoidei</taxon>
        <taxon>Anabantidae</taxon>
        <taxon>Anabas</taxon>
    </lineage>
</organism>
<dbReference type="STRING" id="64144.ENSATEP00000000014"/>
<dbReference type="RefSeq" id="XP_026225375.1">
    <property type="nucleotide sequence ID" value="XM_026369590.1"/>
</dbReference>
<keyword evidence="3" id="KW-1133">Transmembrane helix</keyword>
<reference evidence="7" key="1">
    <citation type="submission" date="2021-04" db="EMBL/GenBank/DDBJ databases">
        <authorList>
            <consortium name="Wellcome Sanger Institute Data Sharing"/>
        </authorList>
    </citation>
    <scope>NUCLEOTIDE SEQUENCE [LARGE SCALE GENOMIC DNA]</scope>
</reference>
<dbReference type="InterPro" id="IPR013783">
    <property type="entry name" value="Ig-like_fold"/>
</dbReference>
<keyword evidence="8" id="KW-1185">Reference proteome</keyword>
<dbReference type="InterPro" id="IPR050488">
    <property type="entry name" value="Ig_Fc_receptor"/>
</dbReference>
<dbReference type="GeneTree" id="ENSGT00990000204886"/>
<dbReference type="PANTHER" id="PTHR11481:SF64">
    <property type="entry name" value="FC RECEPTOR-LIKE PROTEIN 4"/>
    <property type="match status" value="1"/>
</dbReference>
<dbReference type="SMART" id="SM00409">
    <property type="entry name" value="IG"/>
    <property type="match status" value="2"/>
</dbReference>
<feature type="signal peptide" evidence="4">
    <location>
        <begin position="1"/>
        <end position="24"/>
    </location>
</feature>
<evidence type="ECO:0000259" key="5">
    <source>
        <dbReference type="SMART" id="SM00408"/>
    </source>
</evidence>
<dbReference type="SMART" id="SM00408">
    <property type="entry name" value="IGc2"/>
    <property type="match status" value="1"/>
</dbReference>
<dbReference type="InterPro" id="IPR036179">
    <property type="entry name" value="Ig-like_dom_sf"/>
</dbReference>
<feature type="domain" description="Immunoglobulin" evidence="6">
    <location>
        <begin position="123"/>
        <end position="196"/>
    </location>
</feature>